<feature type="domain" description="Ion transport" evidence="6">
    <location>
        <begin position="9"/>
        <end position="79"/>
    </location>
</feature>
<protein>
    <submittedName>
        <fullName evidence="7">Jg23651 protein</fullName>
    </submittedName>
</protein>
<dbReference type="Proteomes" id="UP000838756">
    <property type="component" value="Unassembled WGS sequence"/>
</dbReference>
<sequence>MVRDSAMLRQHYIRSGLMIIEILSVIPTDILYYWWRPGSCGHDCLPCPVILRLNRLLHIPRMWEWFDRTEAATSYPNAFRIWKVRNTTTTLVDL</sequence>
<dbReference type="InterPro" id="IPR050866">
    <property type="entry name" value="CNG_cation_channel"/>
</dbReference>
<dbReference type="EMBL" id="CAKXAJ010020020">
    <property type="protein sequence ID" value="CAH2219980.1"/>
    <property type="molecule type" value="Genomic_DNA"/>
</dbReference>
<dbReference type="GO" id="GO:0044877">
    <property type="term" value="F:protein-containing complex binding"/>
    <property type="evidence" value="ECO:0007669"/>
    <property type="project" value="TreeGrafter"/>
</dbReference>
<dbReference type="GO" id="GO:0005886">
    <property type="term" value="C:plasma membrane"/>
    <property type="evidence" value="ECO:0007669"/>
    <property type="project" value="TreeGrafter"/>
</dbReference>
<proteinExistence type="predicted"/>
<dbReference type="PANTHER" id="PTHR45638:SF11">
    <property type="entry name" value="CYCLIC NUCLEOTIDE-GATED CATION CHANNEL SUBUNIT A"/>
    <property type="match status" value="1"/>
</dbReference>
<dbReference type="PANTHER" id="PTHR45638">
    <property type="entry name" value="CYCLIC NUCLEOTIDE-GATED CATION CHANNEL SUBUNIT A"/>
    <property type="match status" value="1"/>
</dbReference>
<gene>
    <name evidence="7" type="primary">jg23651</name>
    <name evidence="7" type="ORF">PAEG_LOCUS6535</name>
</gene>
<keyword evidence="3 5" id="KW-1133">Transmembrane helix</keyword>
<evidence type="ECO:0000256" key="3">
    <source>
        <dbReference type="ARBA" id="ARBA00022989"/>
    </source>
</evidence>
<dbReference type="GO" id="GO:0017071">
    <property type="term" value="C:intracellular cyclic nucleotide activated cation channel complex"/>
    <property type="evidence" value="ECO:0007669"/>
    <property type="project" value="TreeGrafter"/>
</dbReference>
<dbReference type="AlphaFoldDB" id="A0A8S4QWV2"/>
<dbReference type="GO" id="GO:0030553">
    <property type="term" value="F:cGMP binding"/>
    <property type="evidence" value="ECO:0007669"/>
    <property type="project" value="TreeGrafter"/>
</dbReference>
<evidence type="ECO:0000256" key="4">
    <source>
        <dbReference type="ARBA" id="ARBA00023136"/>
    </source>
</evidence>
<feature type="transmembrane region" description="Helical" evidence="5">
    <location>
        <begin position="12"/>
        <end position="35"/>
    </location>
</feature>
<comment type="caution">
    <text evidence="7">The sequence shown here is derived from an EMBL/GenBank/DDBJ whole genome shotgun (WGS) entry which is preliminary data.</text>
</comment>
<accession>A0A8S4QWV2</accession>
<evidence type="ECO:0000259" key="6">
    <source>
        <dbReference type="Pfam" id="PF00520"/>
    </source>
</evidence>
<evidence type="ECO:0000256" key="5">
    <source>
        <dbReference type="SAM" id="Phobius"/>
    </source>
</evidence>
<keyword evidence="4 5" id="KW-0472">Membrane</keyword>
<dbReference type="InterPro" id="IPR005821">
    <property type="entry name" value="Ion_trans_dom"/>
</dbReference>
<dbReference type="SUPFAM" id="SSF81324">
    <property type="entry name" value="Voltage-gated potassium channels"/>
    <property type="match status" value="1"/>
</dbReference>
<dbReference type="Pfam" id="PF00520">
    <property type="entry name" value="Ion_trans"/>
    <property type="match status" value="1"/>
</dbReference>
<organism evidence="7 8">
    <name type="scientific">Pararge aegeria aegeria</name>
    <dbReference type="NCBI Taxonomy" id="348720"/>
    <lineage>
        <taxon>Eukaryota</taxon>
        <taxon>Metazoa</taxon>
        <taxon>Ecdysozoa</taxon>
        <taxon>Arthropoda</taxon>
        <taxon>Hexapoda</taxon>
        <taxon>Insecta</taxon>
        <taxon>Pterygota</taxon>
        <taxon>Neoptera</taxon>
        <taxon>Endopterygota</taxon>
        <taxon>Lepidoptera</taxon>
        <taxon>Glossata</taxon>
        <taxon>Ditrysia</taxon>
        <taxon>Papilionoidea</taxon>
        <taxon>Nymphalidae</taxon>
        <taxon>Satyrinae</taxon>
        <taxon>Satyrini</taxon>
        <taxon>Parargina</taxon>
        <taxon>Pararge</taxon>
    </lineage>
</organism>
<comment type="subcellular location">
    <subcellularLocation>
        <location evidence="1">Membrane</location>
        <topology evidence="1">Multi-pass membrane protein</topology>
    </subcellularLocation>
</comment>
<dbReference type="GO" id="GO:0005222">
    <property type="term" value="F:intracellularly cAMP-activated cation channel activity"/>
    <property type="evidence" value="ECO:0007669"/>
    <property type="project" value="TreeGrafter"/>
</dbReference>
<dbReference type="OrthoDB" id="421226at2759"/>
<evidence type="ECO:0000256" key="2">
    <source>
        <dbReference type="ARBA" id="ARBA00022692"/>
    </source>
</evidence>
<keyword evidence="8" id="KW-1185">Reference proteome</keyword>
<evidence type="ECO:0000313" key="7">
    <source>
        <dbReference type="EMBL" id="CAH2219980.1"/>
    </source>
</evidence>
<keyword evidence="2 5" id="KW-0812">Transmembrane</keyword>
<evidence type="ECO:0000256" key="1">
    <source>
        <dbReference type="ARBA" id="ARBA00004141"/>
    </source>
</evidence>
<dbReference type="GO" id="GO:0005223">
    <property type="term" value="F:intracellularly cGMP-activated cation channel activity"/>
    <property type="evidence" value="ECO:0007669"/>
    <property type="project" value="TreeGrafter"/>
</dbReference>
<evidence type="ECO:0000313" key="8">
    <source>
        <dbReference type="Proteomes" id="UP000838756"/>
    </source>
</evidence>
<name>A0A8S4QWV2_9NEOP</name>
<reference evidence="7" key="1">
    <citation type="submission" date="2022-03" db="EMBL/GenBank/DDBJ databases">
        <authorList>
            <person name="Lindestad O."/>
        </authorList>
    </citation>
    <scope>NUCLEOTIDE SEQUENCE</scope>
</reference>